<evidence type="ECO:0000313" key="1">
    <source>
        <dbReference type="EMBL" id="TEY40675.1"/>
    </source>
</evidence>
<proteinExistence type="predicted"/>
<reference evidence="1 2" key="1">
    <citation type="submission" date="2017-11" db="EMBL/GenBank/DDBJ databases">
        <title>Comparative genomics of Botrytis spp.</title>
        <authorList>
            <person name="Valero-Jimenez C.A."/>
            <person name="Tapia P."/>
            <person name="Veloso J."/>
            <person name="Silva-Moreno E."/>
            <person name="Staats M."/>
            <person name="Valdes J.H."/>
            <person name="Van Kan J.A.L."/>
        </authorList>
    </citation>
    <scope>NUCLEOTIDE SEQUENCE [LARGE SCALE GENOMIC DNA]</scope>
    <source>
        <strain evidence="1 2">MUCL2830</strain>
    </source>
</reference>
<dbReference type="OrthoDB" id="3520350at2759"/>
<comment type="caution">
    <text evidence="1">The sequence shown here is derived from an EMBL/GenBank/DDBJ whole genome shotgun (WGS) entry which is preliminary data.</text>
</comment>
<evidence type="ECO:0000313" key="2">
    <source>
        <dbReference type="Proteomes" id="UP000297299"/>
    </source>
</evidence>
<organism evidence="1 2">
    <name type="scientific">Botryotinia calthae</name>
    <dbReference type="NCBI Taxonomy" id="38488"/>
    <lineage>
        <taxon>Eukaryota</taxon>
        <taxon>Fungi</taxon>
        <taxon>Dikarya</taxon>
        <taxon>Ascomycota</taxon>
        <taxon>Pezizomycotina</taxon>
        <taxon>Leotiomycetes</taxon>
        <taxon>Helotiales</taxon>
        <taxon>Sclerotiniaceae</taxon>
        <taxon>Botryotinia</taxon>
    </lineage>
</organism>
<sequence length="108" mass="11716">MRTVTEEEYNRGFITGQGTVIGNQEIEREPITFTVSDANGITRFLDVIQLDDLVSSSEGLNPAGVETTVNEVSSGSQEKAWVVGENQTAITELRARDSLEIVAIDIDG</sequence>
<dbReference type="EMBL" id="PHWZ01000427">
    <property type="protein sequence ID" value="TEY40675.1"/>
    <property type="molecule type" value="Genomic_DNA"/>
</dbReference>
<accession>A0A4Y8CNX6</accession>
<dbReference type="AlphaFoldDB" id="A0A4Y8CNX6"/>
<gene>
    <name evidence="1" type="ORF">BOTCAL_0428g00070</name>
</gene>
<keyword evidence="2" id="KW-1185">Reference proteome</keyword>
<dbReference type="Proteomes" id="UP000297299">
    <property type="component" value="Unassembled WGS sequence"/>
</dbReference>
<name>A0A4Y8CNX6_9HELO</name>
<protein>
    <submittedName>
        <fullName evidence="1">Uncharacterized protein</fullName>
    </submittedName>
</protein>